<reference evidence="13" key="1">
    <citation type="submission" date="2022-01" db="UniProtKB">
        <authorList>
            <consortium name="EnsemblMetazoa"/>
        </authorList>
    </citation>
    <scope>IDENTIFICATION</scope>
</reference>
<dbReference type="Pfam" id="PF00400">
    <property type="entry name" value="WD40"/>
    <property type="match status" value="5"/>
</dbReference>
<proteinExistence type="inferred from homology"/>
<dbReference type="PROSITE" id="PS50082">
    <property type="entry name" value="WD_REPEATS_2"/>
    <property type="match status" value="4"/>
</dbReference>
<evidence type="ECO:0000256" key="8">
    <source>
        <dbReference type="ARBA" id="ARBA00023054"/>
    </source>
</evidence>
<keyword evidence="8 10" id="KW-0175">Coiled coil</keyword>
<evidence type="ECO:0000256" key="4">
    <source>
        <dbReference type="ARBA" id="ARBA00022553"/>
    </source>
</evidence>
<sequence>MKAPVQCVGPTMEENSPSANLNGQIGQPGGGVNSGVKQNDEVNQRIQYSIPGILHFIQHEWARFEMERSQWDVDRAELQARIAFLQGERKGQEKLKDDLVRRIKMLEYALKQERAKYHKLKYGTDLIQGDMKPPTFEDAGPEVNVDSEAPFSSVSNFTWKQGRQLLRQYLQEIGYTDTIIDVRSNRTRTLLGLNNNEESSGVNGNDSSGSGSNKRVSSEGQGGRRTPAKKPQPRLGGGPSSFPEAMLLETEAAVMANFEFLAQAAAAAANDDVSDDMDDDDDLQEDMDEINEQTICAVSKKSKQGVMIHTDDVDAEAEEVLNELNSLTQSEGATNISQTDSQTYLNSSSIYSSGGMNDDMKRGEGETMDSSLGLGELAQLTVNNEAEAAYDLPSTKESLRKMWTAKYTLRSHFDGVRTLAFHPQEPVLITASEDHTLKLWNLHKTVPAKKSASLDVEPLYTFRGHTGPVLCLCMSPSGEQCYSAATDGSIHCWNLPSVNIDPYDSYESTVLRNKLIGHTDAVWRLVTNPHKQQLLSCSADGTLKVWSPESKTPLVQTYSSEQDGIPTSCDFVRDETDKMVAAFTSGHCVVFDLPTGKPVTRLESLQDLIGNEVGRRQIYRIVCHPLLPVTVTAHEDRHIRFFDNNTGKMIHSMVAHLDAVTSLAVDPNGLYLLSGSHDCSIRLWNLDSKTCVQEITAHRKKFDEAILDVAFHPTRPFIASAGADGIAKVFVYSRPRNVRSIWK</sequence>
<gene>
    <name evidence="13" type="primary">106667695</name>
</gene>
<feature type="coiled-coil region" evidence="10">
    <location>
        <begin position="75"/>
        <end position="116"/>
    </location>
</feature>
<comment type="similarity">
    <text evidence="2">Belongs to the WD repeat striatin family.</text>
</comment>
<feature type="repeat" description="WD" evidence="9">
    <location>
        <begin position="462"/>
        <end position="495"/>
    </location>
</feature>
<evidence type="ECO:0000256" key="6">
    <source>
        <dbReference type="ARBA" id="ARBA00022737"/>
    </source>
</evidence>
<dbReference type="Pfam" id="PF08232">
    <property type="entry name" value="Striatin"/>
    <property type="match status" value="1"/>
</dbReference>
<dbReference type="KEGG" id="clec:106667695"/>
<dbReference type="PANTHER" id="PTHR15653">
    <property type="entry name" value="STRIATIN"/>
    <property type="match status" value="1"/>
</dbReference>
<dbReference type="InterPro" id="IPR019775">
    <property type="entry name" value="WD40_repeat_CS"/>
</dbReference>
<dbReference type="EnsemblMetazoa" id="XM_014395798.2">
    <property type="protein sequence ID" value="XP_014251284.1"/>
    <property type="gene ID" value="LOC106667695"/>
</dbReference>
<accession>A0A8I6RW41</accession>
<keyword evidence="4" id="KW-0597">Phosphoprotein</keyword>
<evidence type="ECO:0000313" key="14">
    <source>
        <dbReference type="Proteomes" id="UP000494040"/>
    </source>
</evidence>
<evidence type="ECO:0000313" key="13">
    <source>
        <dbReference type="EnsemblMetazoa" id="XP_014251284.1"/>
    </source>
</evidence>
<dbReference type="InterPro" id="IPR020472">
    <property type="entry name" value="WD40_PAC1"/>
</dbReference>
<keyword evidence="6" id="KW-0677">Repeat</keyword>
<evidence type="ECO:0000256" key="10">
    <source>
        <dbReference type="SAM" id="Coils"/>
    </source>
</evidence>
<dbReference type="PROSITE" id="PS50294">
    <property type="entry name" value="WD_REPEATS_REGION"/>
    <property type="match status" value="4"/>
</dbReference>
<dbReference type="PANTHER" id="PTHR15653:SF0">
    <property type="entry name" value="CONNECTOR OF KINASE TO AP-1, ISOFORM E"/>
    <property type="match status" value="1"/>
</dbReference>
<dbReference type="InterPro" id="IPR015943">
    <property type="entry name" value="WD40/YVTN_repeat-like_dom_sf"/>
</dbReference>
<dbReference type="InterPro" id="IPR036322">
    <property type="entry name" value="WD40_repeat_dom_sf"/>
</dbReference>
<dbReference type="InterPro" id="IPR051488">
    <property type="entry name" value="WD_repeat_striatin"/>
</dbReference>
<evidence type="ECO:0000256" key="5">
    <source>
        <dbReference type="ARBA" id="ARBA00022574"/>
    </source>
</evidence>
<dbReference type="PROSITE" id="PS00678">
    <property type="entry name" value="WD_REPEATS_1"/>
    <property type="match status" value="2"/>
</dbReference>
<name>A0A8I6RW41_CIMLE</name>
<dbReference type="PRINTS" id="PR00320">
    <property type="entry name" value="GPROTEINBRPT"/>
</dbReference>
<dbReference type="OMA" id="KTDLMRR"/>
<dbReference type="FunFam" id="2.130.10.10:FF:000498">
    <property type="entry name" value="Striatin 3"/>
    <property type="match status" value="1"/>
</dbReference>
<dbReference type="SMART" id="SM00320">
    <property type="entry name" value="WD40"/>
    <property type="match status" value="7"/>
</dbReference>
<keyword evidence="14" id="KW-1185">Reference proteome</keyword>
<protein>
    <recommendedName>
        <fullName evidence="12">Striatin N-terminal domain-containing protein</fullName>
    </recommendedName>
</protein>
<keyword evidence="5 9" id="KW-0853">WD repeat</keyword>
<keyword evidence="3" id="KW-0963">Cytoplasm</keyword>
<dbReference type="AlphaFoldDB" id="A0A8I6RW41"/>
<dbReference type="GO" id="GO:0005516">
    <property type="term" value="F:calmodulin binding"/>
    <property type="evidence" value="ECO:0007669"/>
    <property type="project" value="UniProtKB-KW"/>
</dbReference>
<comment type="subcellular location">
    <subcellularLocation>
        <location evidence="1">Cytoplasm</location>
    </subcellularLocation>
</comment>
<keyword evidence="7" id="KW-0112">Calmodulin-binding</keyword>
<evidence type="ECO:0000256" key="9">
    <source>
        <dbReference type="PROSITE-ProRule" id="PRU00221"/>
    </source>
</evidence>
<organism evidence="13 14">
    <name type="scientific">Cimex lectularius</name>
    <name type="common">Bed bug</name>
    <name type="synonym">Acanthia lectularia</name>
    <dbReference type="NCBI Taxonomy" id="79782"/>
    <lineage>
        <taxon>Eukaryota</taxon>
        <taxon>Metazoa</taxon>
        <taxon>Ecdysozoa</taxon>
        <taxon>Arthropoda</taxon>
        <taxon>Hexapoda</taxon>
        <taxon>Insecta</taxon>
        <taxon>Pterygota</taxon>
        <taxon>Neoptera</taxon>
        <taxon>Paraneoptera</taxon>
        <taxon>Hemiptera</taxon>
        <taxon>Heteroptera</taxon>
        <taxon>Panheteroptera</taxon>
        <taxon>Cimicomorpha</taxon>
        <taxon>Cimicidae</taxon>
        <taxon>Cimex</taxon>
    </lineage>
</organism>
<dbReference type="FunFam" id="1.20.5.300:FF:000001">
    <property type="entry name" value="striatin isoform X1"/>
    <property type="match status" value="1"/>
</dbReference>
<evidence type="ECO:0000256" key="2">
    <source>
        <dbReference type="ARBA" id="ARBA00009616"/>
    </source>
</evidence>
<dbReference type="InterPro" id="IPR013258">
    <property type="entry name" value="Striatin_N"/>
</dbReference>
<evidence type="ECO:0000256" key="11">
    <source>
        <dbReference type="SAM" id="MobiDB-lite"/>
    </source>
</evidence>
<evidence type="ECO:0000256" key="7">
    <source>
        <dbReference type="ARBA" id="ARBA00022860"/>
    </source>
</evidence>
<dbReference type="CDD" id="cd00200">
    <property type="entry name" value="WD40"/>
    <property type="match status" value="1"/>
</dbReference>
<dbReference type="InterPro" id="IPR001680">
    <property type="entry name" value="WD40_rpt"/>
</dbReference>
<feature type="region of interest" description="Disordered" evidence="11">
    <location>
        <begin position="192"/>
        <end position="243"/>
    </location>
</feature>
<dbReference type="Gene3D" id="1.20.5.300">
    <property type="match status" value="1"/>
</dbReference>
<dbReference type="GO" id="GO:0005737">
    <property type="term" value="C:cytoplasm"/>
    <property type="evidence" value="ECO:0007669"/>
    <property type="project" value="UniProtKB-SubCell"/>
</dbReference>
<feature type="repeat" description="WD" evidence="9">
    <location>
        <begin position="409"/>
        <end position="442"/>
    </location>
</feature>
<feature type="domain" description="Striatin N-terminal" evidence="12">
    <location>
        <begin position="50"/>
        <end position="180"/>
    </location>
</feature>
<dbReference type="SUPFAM" id="SSF50978">
    <property type="entry name" value="WD40 repeat-like"/>
    <property type="match status" value="1"/>
</dbReference>
<evidence type="ECO:0000256" key="1">
    <source>
        <dbReference type="ARBA" id="ARBA00004496"/>
    </source>
</evidence>
<dbReference type="Proteomes" id="UP000494040">
    <property type="component" value="Unassembled WGS sequence"/>
</dbReference>
<dbReference type="Gene3D" id="2.130.10.10">
    <property type="entry name" value="YVTN repeat-like/Quinoprotein amine dehydrogenase"/>
    <property type="match status" value="3"/>
</dbReference>
<evidence type="ECO:0000259" key="12">
    <source>
        <dbReference type="Pfam" id="PF08232"/>
    </source>
</evidence>
<dbReference type="OrthoDB" id="727118at2759"/>
<evidence type="ECO:0000256" key="3">
    <source>
        <dbReference type="ARBA" id="ARBA00022490"/>
    </source>
</evidence>
<feature type="repeat" description="WD" evidence="9">
    <location>
        <begin position="515"/>
        <end position="556"/>
    </location>
</feature>
<feature type="compositionally biased region" description="Low complexity" evidence="11">
    <location>
        <begin position="192"/>
        <end position="212"/>
    </location>
</feature>
<feature type="repeat" description="WD" evidence="9">
    <location>
        <begin position="653"/>
        <end position="694"/>
    </location>
</feature>